<protein>
    <submittedName>
        <fullName evidence="2">Uncharacterized protein</fullName>
    </submittedName>
</protein>
<feature type="chain" id="PRO_5041956493" evidence="1">
    <location>
        <begin position="27"/>
        <end position="457"/>
    </location>
</feature>
<dbReference type="AlphaFoldDB" id="A0AAE0C4P6"/>
<evidence type="ECO:0000313" key="3">
    <source>
        <dbReference type="Proteomes" id="UP001190700"/>
    </source>
</evidence>
<organism evidence="2 3">
    <name type="scientific">Cymbomonas tetramitiformis</name>
    <dbReference type="NCBI Taxonomy" id="36881"/>
    <lineage>
        <taxon>Eukaryota</taxon>
        <taxon>Viridiplantae</taxon>
        <taxon>Chlorophyta</taxon>
        <taxon>Pyramimonadophyceae</taxon>
        <taxon>Pyramimonadales</taxon>
        <taxon>Pyramimonadaceae</taxon>
        <taxon>Cymbomonas</taxon>
    </lineage>
</organism>
<evidence type="ECO:0000256" key="1">
    <source>
        <dbReference type="SAM" id="SignalP"/>
    </source>
</evidence>
<proteinExistence type="predicted"/>
<sequence>MYSCSRHFRATLLLLLILGNITSCVQQTLECALPGSACRRCGDNATGLLVPGYCATLSIVHEQMLQMSDSHEIRAEEYGQAIPLPRFGSCPDVVRQLPLQHANTLQARTTRSRRPMSVSATGPRPLRAAFAVAGLVPASADLIAPLQLARVVLPTGADVFASSWAVRQTPDTTSKPEWSLASELVRLLHLYCSDARPPESITSIEVLQPRMPGQYTWPLEERLNTVVGCKDQTTEPCGMTLDWVRRSFHLMSRSLALVREQEQQQGWRYDVVFRYRFDAVPLRKFVYPLGGLEAHTLYWSHFCCTSGPGCLEGSCPDQCPWKPRCWCTPDRSASPRRRFEEPISDIYGFGDSSTMETYGNVLTDLERYARMQPSMLPVQNQGFGWRPLPRGINTSRALPHGQALLLWSENLLAQHLAFREVQSVYHYASAVAVVREAGNLIFGGFKLQVVWGRESQA</sequence>
<dbReference type="EMBL" id="LGRX02028181">
    <property type="protein sequence ID" value="KAK3248357.1"/>
    <property type="molecule type" value="Genomic_DNA"/>
</dbReference>
<keyword evidence="1" id="KW-0732">Signal</keyword>
<keyword evidence="3" id="KW-1185">Reference proteome</keyword>
<comment type="caution">
    <text evidence="2">The sequence shown here is derived from an EMBL/GenBank/DDBJ whole genome shotgun (WGS) entry which is preliminary data.</text>
</comment>
<dbReference type="Proteomes" id="UP001190700">
    <property type="component" value="Unassembled WGS sequence"/>
</dbReference>
<evidence type="ECO:0000313" key="2">
    <source>
        <dbReference type="EMBL" id="KAK3248357.1"/>
    </source>
</evidence>
<feature type="signal peptide" evidence="1">
    <location>
        <begin position="1"/>
        <end position="26"/>
    </location>
</feature>
<gene>
    <name evidence="2" type="ORF">CYMTET_42173</name>
</gene>
<reference evidence="2 3" key="1">
    <citation type="journal article" date="2015" name="Genome Biol. Evol.">
        <title>Comparative Genomics of a Bacterivorous Green Alga Reveals Evolutionary Causalities and Consequences of Phago-Mixotrophic Mode of Nutrition.</title>
        <authorList>
            <person name="Burns J.A."/>
            <person name="Paasch A."/>
            <person name="Narechania A."/>
            <person name="Kim E."/>
        </authorList>
    </citation>
    <scope>NUCLEOTIDE SEQUENCE [LARGE SCALE GENOMIC DNA]</scope>
    <source>
        <strain evidence="2 3">PLY_AMNH</strain>
    </source>
</reference>
<accession>A0AAE0C4P6</accession>
<name>A0AAE0C4P6_9CHLO</name>